<feature type="compositionally biased region" description="Basic and acidic residues" evidence="1">
    <location>
        <begin position="142"/>
        <end position="152"/>
    </location>
</feature>
<dbReference type="EMBL" id="JAFCNB010000019">
    <property type="protein sequence ID" value="MBP2707411.1"/>
    <property type="molecule type" value="Genomic_DNA"/>
</dbReference>
<reference evidence="2" key="1">
    <citation type="submission" date="2021-02" db="EMBL/GenBank/DDBJ databases">
        <title>Draft genome sequence of Microbispora sp. RL4-1S isolated from rice leaves in Thailand.</title>
        <authorList>
            <person name="Muangham S."/>
            <person name="Duangmal K."/>
        </authorList>
    </citation>
    <scope>NUCLEOTIDE SEQUENCE</scope>
    <source>
        <strain evidence="2">RL4-1S</strain>
    </source>
</reference>
<evidence type="ECO:0000256" key="1">
    <source>
        <dbReference type="SAM" id="MobiDB-lite"/>
    </source>
</evidence>
<evidence type="ECO:0008006" key="4">
    <source>
        <dbReference type="Google" id="ProtNLM"/>
    </source>
</evidence>
<keyword evidence="3" id="KW-1185">Reference proteome</keyword>
<organism evidence="2 3">
    <name type="scientific">Microbispora oryzae</name>
    <dbReference type="NCBI Taxonomy" id="2806554"/>
    <lineage>
        <taxon>Bacteria</taxon>
        <taxon>Bacillati</taxon>
        <taxon>Actinomycetota</taxon>
        <taxon>Actinomycetes</taxon>
        <taxon>Streptosporangiales</taxon>
        <taxon>Streptosporangiaceae</taxon>
        <taxon>Microbispora</taxon>
    </lineage>
</organism>
<evidence type="ECO:0000313" key="3">
    <source>
        <dbReference type="Proteomes" id="UP000674234"/>
    </source>
</evidence>
<gene>
    <name evidence="2" type="ORF">JOL79_26860</name>
</gene>
<dbReference type="AlphaFoldDB" id="A0A941AKP7"/>
<protein>
    <recommendedName>
        <fullName evidence="4">ACT domain-containing protein</fullName>
    </recommendedName>
</protein>
<dbReference type="Proteomes" id="UP000674234">
    <property type="component" value="Unassembled WGS sequence"/>
</dbReference>
<evidence type="ECO:0000313" key="2">
    <source>
        <dbReference type="EMBL" id="MBP2707411.1"/>
    </source>
</evidence>
<proteinExistence type="predicted"/>
<dbReference type="RefSeq" id="WP_210158677.1">
    <property type="nucleotide sequence ID" value="NZ_JAFCNB010000019.1"/>
</dbReference>
<name>A0A941AKP7_9ACTN</name>
<feature type="region of interest" description="Disordered" evidence="1">
    <location>
        <begin position="124"/>
        <end position="162"/>
    </location>
</feature>
<comment type="caution">
    <text evidence="2">The sequence shown here is derived from an EMBL/GenBank/DDBJ whole genome shotgun (WGS) entry which is preliminary data.</text>
</comment>
<accession>A0A941AKP7</accession>
<sequence length="162" mass="17671">MLRALHEDLSAVLTALEDLVAAEPVRERHSVTTIENLLSRGNAGLDRIRGRHPGRPSSHVRLRVAVEGRPGELALLLGRLQELEVGSDEVTSSTSEDLGTLFAEFGVTAVRAESLRRTLSEDGWNAERVHPIPAPGSGDYDPPSRDGRDRSSSRRYASRTSP</sequence>